<dbReference type="SUPFAM" id="SSF51726">
    <property type="entry name" value="UROD/MetE-like"/>
    <property type="match status" value="1"/>
</dbReference>
<sequence>MKTCVIGSYPKIPAQEGQPSVRAALHRFERRQIGPRQLEDTFRAVTGRTLELFTREGLDLITDGQIRWNDLLDPVARDIDNLDAAGLERYFDNNFYYRQPVITGRLSWAGGTLAEWTRLALDQAERPLKVALPGPFTVLLLSRNTSYADEQDLLNDLIEVLRLEAESVAALGVAEIQWDEPALVQPPRTSSLLTPDTVTRALTALCADAAYPQGLALYYGDSEPLWDLLSRVPVQRVYLDLVSAPRMRERLSRETFLSPDQEVGLGLVDARSARLETPGDVAWAGPILTRQGTDRVWIHPNSGLELLPPDRAAAKVGLLRPLAAALGSAVR</sequence>
<dbReference type="GO" id="GO:0032259">
    <property type="term" value="P:methylation"/>
    <property type="evidence" value="ECO:0007669"/>
    <property type="project" value="UniProtKB-KW"/>
</dbReference>
<dbReference type="EC" id="2.1.1.14" evidence="5"/>
<feature type="domain" description="Cobalamin-independent methionine synthase MetE C-terminal/archaeal" evidence="4">
    <location>
        <begin position="1"/>
        <end position="323"/>
    </location>
</feature>
<dbReference type="InterPro" id="IPR038071">
    <property type="entry name" value="UROD/MetE-like_sf"/>
</dbReference>
<protein>
    <submittedName>
        <fullName evidence="5">5-methyltetrahydropteroyltriglutamate--homocysteine methyltransferase</fullName>
        <ecNumber evidence="5">2.1.1.14</ecNumber>
    </submittedName>
</protein>
<dbReference type="Gene3D" id="3.20.20.210">
    <property type="match status" value="1"/>
</dbReference>
<dbReference type="AlphaFoldDB" id="A0A6F8ZKQ4"/>
<evidence type="ECO:0000256" key="3">
    <source>
        <dbReference type="ARBA" id="ARBA00022833"/>
    </source>
</evidence>
<keyword evidence="5" id="KW-0489">Methyltransferase</keyword>
<dbReference type="KEGG" id="hfv:R50_2703"/>
<reference evidence="5 6" key="1">
    <citation type="submission" date="2020-02" db="EMBL/GenBank/DDBJ databases">
        <authorList>
            <person name="Hogendoorn C."/>
        </authorList>
    </citation>
    <scope>NUCLEOTIDE SEQUENCE [LARGE SCALE GENOMIC DNA]</scope>
    <source>
        <strain evidence="5">R501</strain>
    </source>
</reference>
<proteinExistence type="predicted"/>
<evidence type="ECO:0000313" key="5">
    <source>
        <dbReference type="EMBL" id="CAB1130192.1"/>
    </source>
</evidence>
<dbReference type="EMBL" id="LR778114">
    <property type="protein sequence ID" value="CAB1130192.1"/>
    <property type="molecule type" value="Genomic_DNA"/>
</dbReference>
<evidence type="ECO:0000256" key="2">
    <source>
        <dbReference type="ARBA" id="ARBA00022723"/>
    </source>
</evidence>
<evidence type="ECO:0000256" key="1">
    <source>
        <dbReference type="ARBA" id="ARBA00001947"/>
    </source>
</evidence>
<dbReference type="PANTHER" id="PTHR30519">
    <property type="entry name" value="5-METHYLTETRAHYDROPTEROYLTRIGLUTAMATE--HOMOCYSTEINE METHYLTRANSFERASE"/>
    <property type="match status" value="1"/>
</dbReference>
<keyword evidence="3" id="KW-0862">Zinc</keyword>
<keyword evidence="6" id="KW-1185">Reference proteome</keyword>
<keyword evidence="5" id="KW-0808">Transferase</keyword>
<organism evidence="5 6">
    <name type="scientific">Candidatus Hydrogenisulfobacillus filiaventi</name>
    <dbReference type="NCBI Taxonomy" id="2707344"/>
    <lineage>
        <taxon>Bacteria</taxon>
        <taxon>Bacillati</taxon>
        <taxon>Bacillota</taxon>
        <taxon>Clostridia</taxon>
        <taxon>Eubacteriales</taxon>
        <taxon>Clostridiales Family XVII. Incertae Sedis</taxon>
        <taxon>Candidatus Hydrogenisulfobacillus</taxon>
    </lineage>
</organism>
<dbReference type="Pfam" id="PF01717">
    <property type="entry name" value="Meth_synt_2"/>
    <property type="match status" value="1"/>
</dbReference>
<gene>
    <name evidence="5" type="ORF">R50_2703</name>
</gene>
<dbReference type="GO" id="GO:0008270">
    <property type="term" value="F:zinc ion binding"/>
    <property type="evidence" value="ECO:0007669"/>
    <property type="project" value="InterPro"/>
</dbReference>
<name>A0A6F8ZKQ4_9FIRM</name>
<dbReference type="GO" id="GO:0003871">
    <property type="term" value="F:5-methyltetrahydropteroyltriglutamate-homocysteine S-methyltransferase activity"/>
    <property type="evidence" value="ECO:0007669"/>
    <property type="project" value="UniProtKB-EC"/>
</dbReference>
<evidence type="ECO:0000313" key="6">
    <source>
        <dbReference type="Proteomes" id="UP000503399"/>
    </source>
</evidence>
<comment type="cofactor">
    <cofactor evidence="1">
        <name>Zn(2+)</name>
        <dbReference type="ChEBI" id="CHEBI:29105"/>
    </cofactor>
</comment>
<accession>A0A6F8ZKQ4</accession>
<dbReference type="InterPro" id="IPR002629">
    <property type="entry name" value="Met_Synth_C/arc"/>
</dbReference>
<evidence type="ECO:0000259" key="4">
    <source>
        <dbReference type="Pfam" id="PF01717"/>
    </source>
</evidence>
<dbReference type="GO" id="GO:0009086">
    <property type="term" value="P:methionine biosynthetic process"/>
    <property type="evidence" value="ECO:0007669"/>
    <property type="project" value="InterPro"/>
</dbReference>
<keyword evidence="2" id="KW-0479">Metal-binding</keyword>
<dbReference type="Proteomes" id="UP000503399">
    <property type="component" value="Chromosome"/>
</dbReference>